<feature type="domain" description="Peptidase M13 C-terminal" evidence="8">
    <location>
        <begin position="264"/>
        <end position="333"/>
    </location>
</feature>
<evidence type="ECO:0008006" key="12">
    <source>
        <dbReference type="Google" id="ProtNLM"/>
    </source>
</evidence>
<dbReference type="GO" id="GO:0046872">
    <property type="term" value="F:metal ion binding"/>
    <property type="evidence" value="ECO:0007669"/>
    <property type="project" value="UniProtKB-KW"/>
</dbReference>
<dbReference type="Gene3D" id="1.10.1380.10">
    <property type="entry name" value="Neutral endopeptidase , domain2"/>
    <property type="match status" value="1"/>
</dbReference>
<dbReference type="InterPro" id="IPR042089">
    <property type="entry name" value="Peptidase_M13_dom_2"/>
</dbReference>
<organism evidence="10 11">
    <name type="scientific">Amblyomma americanum</name>
    <name type="common">Lone star tick</name>
    <dbReference type="NCBI Taxonomy" id="6943"/>
    <lineage>
        <taxon>Eukaryota</taxon>
        <taxon>Metazoa</taxon>
        <taxon>Ecdysozoa</taxon>
        <taxon>Arthropoda</taxon>
        <taxon>Chelicerata</taxon>
        <taxon>Arachnida</taxon>
        <taxon>Acari</taxon>
        <taxon>Parasitiformes</taxon>
        <taxon>Ixodida</taxon>
        <taxon>Ixodoidea</taxon>
        <taxon>Ixodidae</taxon>
        <taxon>Amblyomminae</taxon>
        <taxon>Amblyomma</taxon>
    </lineage>
</organism>
<name>A0AAQ4DS22_AMBAM</name>
<dbReference type="Pfam" id="PF01431">
    <property type="entry name" value="Peptidase_M13"/>
    <property type="match status" value="1"/>
</dbReference>
<evidence type="ECO:0000256" key="5">
    <source>
        <dbReference type="ARBA" id="ARBA00022801"/>
    </source>
</evidence>
<evidence type="ECO:0000256" key="4">
    <source>
        <dbReference type="ARBA" id="ARBA00022723"/>
    </source>
</evidence>
<reference evidence="10 11" key="1">
    <citation type="journal article" date="2023" name="Arcadia Sci">
        <title>De novo assembly of a long-read Amblyomma americanum tick genome.</title>
        <authorList>
            <person name="Chou S."/>
            <person name="Poskanzer K.E."/>
            <person name="Rollins M."/>
            <person name="Thuy-Boun P.S."/>
        </authorList>
    </citation>
    <scope>NUCLEOTIDE SEQUENCE [LARGE SCALE GENOMIC DNA]</scope>
    <source>
        <strain evidence="10">F_SG_1</strain>
        <tissue evidence="10">Salivary glands</tissue>
    </source>
</reference>
<accession>A0AAQ4DS22</accession>
<dbReference type="GO" id="GO:0004222">
    <property type="term" value="F:metalloendopeptidase activity"/>
    <property type="evidence" value="ECO:0007669"/>
    <property type="project" value="InterPro"/>
</dbReference>
<proteinExistence type="inferred from homology"/>
<dbReference type="GO" id="GO:0005886">
    <property type="term" value="C:plasma membrane"/>
    <property type="evidence" value="ECO:0007669"/>
    <property type="project" value="TreeGrafter"/>
</dbReference>
<evidence type="ECO:0000256" key="2">
    <source>
        <dbReference type="ARBA" id="ARBA00007357"/>
    </source>
</evidence>
<evidence type="ECO:0000313" key="10">
    <source>
        <dbReference type="EMBL" id="KAK8765262.1"/>
    </source>
</evidence>
<keyword evidence="4" id="KW-0479">Metal-binding</keyword>
<feature type="domain" description="Peptidase M13 N-terminal" evidence="9">
    <location>
        <begin position="52"/>
        <end position="229"/>
    </location>
</feature>
<keyword evidence="6" id="KW-0862">Zinc</keyword>
<evidence type="ECO:0000256" key="3">
    <source>
        <dbReference type="ARBA" id="ARBA00022670"/>
    </source>
</evidence>
<keyword evidence="5" id="KW-0378">Hydrolase</keyword>
<dbReference type="GO" id="GO:0016485">
    <property type="term" value="P:protein processing"/>
    <property type="evidence" value="ECO:0007669"/>
    <property type="project" value="TreeGrafter"/>
</dbReference>
<dbReference type="PANTHER" id="PTHR11733">
    <property type="entry name" value="ZINC METALLOPROTEASE FAMILY M13 NEPRILYSIN-RELATED"/>
    <property type="match status" value="1"/>
</dbReference>
<dbReference type="PROSITE" id="PS51885">
    <property type="entry name" value="NEPRILYSIN"/>
    <property type="match status" value="1"/>
</dbReference>
<dbReference type="InterPro" id="IPR008753">
    <property type="entry name" value="Peptidase_M13_N"/>
</dbReference>
<keyword evidence="7" id="KW-0482">Metalloprotease</keyword>
<evidence type="ECO:0000313" key="11">
    <source>
        <dbReference type="Proteomes" id="UP001321473"/>
    </source>
</evidence>
<dbReference type="AlphaFoldDB" id="A0AAQ4DS22"/>
<dbReference type="InterPro" id="IPR000718">
    <property type="entry name" value="Peptidase_M13"/>
</dbReference>
<evidence type="ECO:0000259" key="8">
    <source>
        <dbReference type="Pfam" id="PF01431"/>
    </source>
</evidence>
<evidence type="ECO:0000256" key="1">
    <source>
        <dbReference type="ARBA" id="ARBA00001947"/>
    </source>
</evidence>
<comment type="similarity">
    <text evidence="2">Belongs to the peptidase M13 family.</text>
</comment>
<comment type="caution">
    <text evidence="10">The sequence shown here is derived from an EMBL/GenBank/DDBJ whole genome shotgun (WGS) entry which is preliminary data.</text>
</comment>
<dbReference type="PANTHER" id="PTHR11733:SF133">
    <property type="entry name" value="PHOSPHATE-REGULATING NEUTRAL ENDOPEPTIDASE PHEX"/>
    <property type="match status" value="1"/>
</dbReference>
<keyword evidence="11" id="KW-1185">Reference proteome</keyword>
<keyword evidence="3" id="KW-0645">Protease</keyword>
<dbReference type="InterPro" id="IPR018497">
    <property type="entry name" value="Peptidase_M13_C"/>
</dbReference>
<comment type="cofactor">
    <cofactor evidence="1">
        <name>Zn(2+)</name>
        <dbReference type="ChEBI" id="CHEBI:29105"/>
    </cofactor>
</comment>
<evidence type="ECO:0000256" key="7">
    <source>
        <dbReference type="ARBA" id="ARBA00023049"/>
    </source>
</evidence>
<sequence>MVLRGRYRSPFFRILHRYKLYMYRCALLMGSNVAAADLVNEIVIFEAKLAAVRWTYFLNLVLRDVGVTMDLNDHVVVTHPMYLKKLSRLLKGVSRPLEVPLQPTTSTSLSLPRSSMVANYLGWRVVESLGQHTMGRFRQARFRFDHYRYLLLEPTEVPRECVRLTMRLLNFAVGRLYYDRRVTKAGNRYRAVYDMAEELRQAFNVLIDLNNWMDPETKERAMVKLPDLRKEDFFESVLHAKRIYYRILYGRLRQSKRAQDFGPINFGALGTILAQQIVYGFGEQGSLYDEYGKLSEWWSRDTRRKYSPGVRCLLEQYDAFTDPITGQNVRTAAVLWCRSH</sequence>
<evidence type="ECO:0000259" key="9">
    <source>
        <dbReference type="Pfam" id="PF05649"/>
    </source>
</evidence>
<evidence type="ECO:0000256" key="6">
    <source>
        <dbReference type="ARBA" id="ARBA00022833"/>
    </source>
</evidence>
<dbReference type="SUPFAM" id="SSF55486">
    <property type="entry name" value="Metalloproteases ('zincins'), catalytic domain"/>
    <property type="match status" value="1"/>
</dbReference>
<protein>
    <recommendedName>
        <fullName evidence="12">Peptidase M13 N-terminal domain-containing protein</fullName>
    </recommendedName>
</protein>
<dbReference type="Pfam" id="PF05649">
    <property type="entry name" value="Peptidase_M13_N"/>
    <property type="match status" value="1"/>
</dbReference>
<dbReference type="EMBL" id="JARKHS020027552">
    <property type="protein sequence ID" value="KAK8765262.1"/>
    <property type="molecule type" value="Genomic_DNA"/>
</dbReference>
<dbReference type="Proteomes" id="UP001321473">
    <property type="component" value="Unassembled WGS sequence"/>
</dbReference>
<gene>
    <name evidence="10" type="ORF">V5799_032128</name>
</gene>